<dbReference type="Proteomes" id="UP000289738">
    <property type="component" value="Chromosome B09"/>
</dbReference>
<keyword evidence="4" id="KW-1185">Reference proteome</keyword>
<evidence type="ECO:0000256" key="1">
    <source>
        <dbReference type="SAM" id="MobiDB-lite"/>
    </source>
</evidence>
<dbReference type="InterPro" id="IPR019557">
    <property type="entry name" value="AminoTfrase-like_pln_mobile"/>
</dbReference>
<reference evidence="3 4" key="1">
    <citation type="submission" date="2019-01" db="EMBL/GenBank/DDBJ databases">
        <title>Sequencing of cultivated peanut Arachis hypogaea provides insights into genome evolution and oil improvement.</title>
        <authorList>
            <person name="Chen X."/>
        </authorList>
    </citation>
    <scope>NUCLEOTIDE SEQUENCE [LARGE SCALE GENOMIC DNA]</scope>
    <source>
        <strain evidence="4">cv. Fuhuasheng</strain>
        <tissue evidence="3">Leaves</tissue>
    </source>
</reference>
<feature type="region of interest" description="Disordered" evidence="1">
    <location>
        <begin position="326"/>
        <end position="431"/>
    </location>
</feature>
<feature type="compositionally biased region" description="Basic residues" evidence="1">
    <location>
        <begin position="367"/>
        <end position="377"/>
    </location>
</feature>
<dbReference type="PANTHER" id="PTHR46033:SF8">
    <property type="entry name" value="PROTEIN MAINTENANCE OF MERISTEMS-LIKE"/>
    <property type="match status" value="1"/>
</dbReference>
<dbReference type="AlphaFoldDB" id="A0A444XS99"/>
<organism evidence="3 4">
    <name type="scientific">Arachis hypogaea</name>
    <name type="common">Peanut</name>
    <dbReference type="NCBI Taxonomy" id="3818"/>
    <lineage>
        <taxon>Eukaryota</taxon>
        <taxon>Viridiplantae</taxon>
        <taxon>Streptophyta</taxon>
        <taxon>Embryophyta</taxon>
        <taxon>Tracheophyta</taxon>
        <taxon>Spermatophyta</taxon>
        <taxon>Magnoliopsida</taxon>
        <taxon>eudicotyledons</taxon>
        <taxon>Gunneridae</taxon>
        <taxon>Pentapetalae</taxon>
        <taxon>rosids</taxon>
        <taxon>fabids</taxon>
        <taxon>Fabales</taxon>
        <taxon>Fabaceae</taxon>
        <taxon>Papilionoideae</taxon>
        <taxon>50 kb inversion clade</taxon>
        <taxon>dalbergioids sensu lato</taxon>
        <taxon>Dalbergieae</taxon>
        <taxon>Pterocarpus clade</taxon>
        <taxon>Arachis</taxon>
    </lineage>
</organism>
<name>A0A444XS99_ARAHY</name>
<feature type="compositionally biased region" description="Basic and acidic residues" evidence="1">
    <location>
        <begin position="388"/>
        <end position="404"/>
    </location>
</feature>
<dbReference type="InterPro" id="IPR044824">
    <property type="entry name" value="MAIN-like"/>
</dbReference>
<evidence type="ECO:0000259" key="2">
    <source>
        <dbReference type="Pfam" id="PF10536"/>
    </source>
</evidence>
<comment type="caution">
    <text evidence="3">The sequence shown here is derived from an EMBL/GenBank/DDBJ whole genome shotgun (WGS) entry which is preliminary data.</text>
</comment>
<feature type="compositionally biased region" description="Gly residues" evidence="1">
    <location>
        <begin position="422"/>
        <end position="431"/>
    </location>
</feature>
<dbReference type="PANTHER" id="PTHR46033">
    <property type="entry name" value="PROTEIN MAIN-LIKE 2"/>
    <property type="match status" value="1"/>
</dbReference>
<evidence type="ECO:0000313" key="3">
    <source>
        <dbReference type="EMBL" id="RYQ92572.1"/>
    </source>
</evidence>
<protein>
    <recommendedName>
        <fullName evidence="2">Aminotransferase-like plant mobile domain-containing protein</fullName>
    </recommendedName>
</protein>
<feature type="compositionally biased region" description="Basic and acidic residues" evidence="1">
    <location>
        <begin position="350"/>
        <end position="366"/>
    </location>
</feature>
<sequence>MMARQTENDGDINKLNETTHYAGVADFKRPRLLLPRRVNHTLPPPDAIFPYLAEAGFGDTVPLKNFTFDNSLILTLVERWRLETHTFHLPWYHTETWALVEQLLGARPPVAAQQVEHRKESFTLKLVWLRDRVYQMPPTDDLETLQQTLRSVGRFSGACCASLDVSVTLFGGTAGCHGYRWLHSTIDFAWRVYDDPAMQALCPPWFCEEEEWGTWLSVVPLLCFNIVRFHHVDRVKRQFNGEQQVPGIPVNLDRYLTTTGRGEDVWWSLKLKEWYDRWHQRFDPGHRITVHHTFDTRPTLEYYDWWRGACRVRHLSGQEVLEDPRLAKLPPDVQPTASQSKDNLAYPRGVPDRSRRARKGRDDTRRPARRDRGHRERRPGVPSDEEAEYAHQEEHGDIAQDREASPPPPPPPPSHGAWHASGSGGQQPLGD</sequence>
<feature type="compositionally biased region" description="Pro residues" evidence="1">
    <location>
        <begin position="405"/>
        <end position="414"/>
    </location>
</feature>
<feature type="domain" description="Aminotransferase-like plant mobile" evidence="2">
    <location>
        <begin position="186"/>
        <end position="307"/>
    </location>
</feature>
<gene>
    <name evidence="3" type="ORF">Ahy_B09g098797</name>
</gene>
<dbReference type="GO" id="GO:0010073">
    <property type="term" value="P:meristem maintenance"/>
    <property type="evidence" value="ECO:0007669"/>
    <property type="project" value="InterPro"/>
</dbReference>
<dbReference type="EMBL" id="SDMP01000019">
    <property type="protein sequence ID" value="RYQ92572.1"/>
    <property type="molecule type" value="Genomic_DNA"/>
</dbReference>
<dbReference type="Pfam" id="PF10536">
    <property type="entry name" value="PMD"/>
    <property type="match status" value="1"/>
</dbReference>
<proteinExistence type="predicted"/>
<evidence type="ECO:0000313" key="4">
    <source>
        <dbReference type="Proteomes" id="UP000289738"/>
    </source>
</evidence>
<accession>A0A444XS99</accession>